<dbReference type="InterPro" id="IPR023313">
    <property type="entry name" value="UBQ-conjugating_AS"/>
</dbReference>
<feature type="region of interest" description="Disordered" evidence="4">
    <location>
        <begin position="174"/>
        <end position="441"/>
    </location>
</feature>
<sequence>MVSSFKRLAADHSALHEDLPPNYLLPSDDASDDLTQLTALLAGPQGTPYTQGLWRLHLKMPEDYPKSPPKATFKTRIWHPNVEESTGAVCVDTLKRDWKSTLTLKDVLVTISCLLIYPNPDSALNSTAGALLQENYDAFSRQARLMTSIHALVPSELQHAVSEAKMRGEDAGAAIIPEHEDSRSLRPRSKGRTQTVTMKKRITRRSVTEEGAPSRSMSTPQPPHSIPETEEQTEHQDPEREDEPKENDPSLSPSPVKFAPPSPRKNALGKRPLSVLTMPVETDLAATGEDDPDADGTGMSASEKNIAANCSADADGSPQRKSPKLSIIERGINASGRIREDVKIFEDTPHPGDSGHRRNHSGNGKKKHLSRSGDSAALKERSAVLGPQKLHRTQTPIDPSSSLSTQLGPKTTTKLVVGGSRKPSAIHNTQKPKPRIGIRRL</sequence>
<dbReference type="FunFam" id="3.10.110.10:FF:000077">
    <property type="entry name" value="Ubiquitin conjugating enzyme E2"/>
    <property type="match status" value="1"/>
</dbReference>
<feature type="domain" description="UBC core" evidence="5">
    <location>
        <begin position="3"/>
        <end position="152"/>
    </location>
</feature>
<keyword evidence="1" id="KW-0808">Transferase</keyword>
<organism evidence="6 7">
    <name type="scientific">Aspergillus taichungensis</name>
    <dbReference type="NCBI Taxonomy" id="482145"/>
    <lineage>
        <taxon>Eukaryota</taxon>
        <taxon>Fungi</taxon>
        <taxon>Dikarya</taxon>
        <taxon>Ascomycota</taxon>
        <taxon>Pezizomycotina</taxon>
        <taxon>Eurotiomycetes</taxon>
        <taxon>Eurotiomycetidae</taxon>
        <taxon>Eurotiales</taxon>
        <taxon>Aspergillaceae</taxon>
        <taxon>Aspergillus</taxon>
        <taxon>Aspergillus subgen. Circumdati</taxon>
    </lineage>
</organism>
<dbReference type="SUPFAM" id="SSF54495">
    <property type="entry name" value="UBC-like"/>
    <property type="match status" value="1"/>
</dbReference>
<dbReference type="Pfam" id="PF00179">
    <property type="entry name" value="UQ_con"/>
    <property type="match status" value="1"/>
</dbReference>
<feature type="active site" description="Glycyl thioester intermediate" evidence="3">
    <location>
        <position position="90"/>
    </location>
</feature>
<dbReference type="OrthoDB" id="10069349at2759"/>
<dbReference type="PROSITE" id="PS50127">
    <property type="entry name" value="UBC_2"/>
    <property type="match status" value="1"/>
</dbReference>
<name>A0A2J5I222_9EURO</name>
<keyword evidence="7" id="KW-1185">Reference proteome</keyword>
<evidence type="ECO:0000256" key="1">
    <source>
        <dbReference type="ARBA" id="ARBA00022679"/>
    </source>
</evidence>
<accession>A0A2J5I222</accession>
<dbReference type="CDD" id="cd23804">
    <property type="entry name" value="UBCc_UBE2S"/>
    <property type="match status" value="1"/>
</dbReference>
<dbReference type="GO" id="GO:0016740">
    <property type="term" value="F:transferase activity"/>
    <property type="evidence" value="ECO:0007669"/>
    <property type="project" value="UniProtKB-KW"/>
</dbReference>
<evidence type="ECO:0000256" key="3">
    <source>
        <dbReference type="PROSITE-ProRule" id="PRU10133"/>
    </source>
</evidence>
<dbReference type="Proteomes" id="UP000235023">
    <property type="component" value="Unassembled WGS sequence"/>
</dbReference>
<feature type="compositionally biased region" description="Basic and acidic residues" evidence="4">
    <location>
        <begin position="232"/>
        <end position="248"/>
    </location>
</feature>
<evidence type="ECO:0000256" key="2">
    <source>
        <dbReference type="ARBA" id="ARBA00022786"/>
    </source>
</evidence>
<evidence type="ECO:0000313" key="7">
    <source>
        <dbReference type="Proteomes" id="UP000235023"/>
    </source>
</evidence>
<dbReference type="SMART" id="SM00212">
    <property type="entry name" value="UBCc"/>
    <property type="match status" value="1"/>
</dbReference>
<dbReference type="InterPro" id="IPR016135">
    <property type="entry name" value="UBQ-conjugating_enzyme/RWD"/>
</dbReference>
<evidence type="ECO:0000313" key="6">
    <source>
        <dbReference type="EMBL" id="PLN83806.1"/>
    </source>
</evidence>
<dbReference type="EMBL" id="KZ559516">
    <property type="protein sequence ID" value="PLN83806.1"/>
    <property type="molecule type" value="Genomic_DNA"/>
</dbReference>
<feature type="compositionally biased region" description="Basic residues" evidence="4">
    <location>
        <begin position="430"/>
        <end position="441"/>
    </location>
</feature>
<feature type="compositionally biased region" description="Polar residues" evidence="4">
    <location>
        <begin position="393"/>
        <end position="414"/>
    </location>
</feature>
<reference evidence="7" key="1">
    <citation type="submission" date="2017-12" db="EMBL/GenBank/DDBJ databases">
        <authorList>
            <consortium name="DOE Joint Genome Institute"/>
            <person name="Mondo S.J."/>
            <person name="Kjaerbolling I."/>
            <person name="Vesth T.C."/>
            <person name="Frisvad J.C."/>
            <person name="Nybo J.L."/>
            <person name="Theobald S."/>
            <person name="Kuo A."/>
            <person name="Bowyer P."/>
            <person name="Matsuda Y."/>
            <person name="Lyhne E.K."/>
            <person name="Kogle M.E."/>
            <person name="Clum A."/>
            <person name="Lipzen A."/>
            <person name="Salamov A."/>
            <person name="Ngan C.Y."/>
            <person name="Daum C."/>
            <person name="Chiniquy J."/>
            <person name="Barry K."/>
            <person name="LaButti K."/>
            <person name="Haridas S."/>
            <person name="Simmons B.A."/>
            <person name="Magnuson J.K."/>
            <person name="Mortensen U.H."/>
            <person name="Larsen T.O."/>
            <person name="Grigoriev I.V."/>
            <person name="Baker S.E."/>
            <person name="Andersen M.R."/>
            <person name="Nordberg H.P."/>
            <person name="Cantor M.N."/>
            <person name="Hua S.X."/>
        </authorList>
    </citation>
    <scope>NUCLEOTIDE SEQUENCE [LARGE SCALE GENOMIC DNA]</scope>
    <source>
        <strain evidence="7">IBT 19404</strain>
    </source>
</reference>
<dbReference type="InterPro" id="IPR000608">
    <property type="entry name" value="UBC"/>
</dbReference>
<dbReference type="AlphaFoldDB" id="A0A2J5I222"/>
<gene>
    <name evidence="6" type="ORF">BDW42DRAFT_59710</name>
</gene>
<feature type="compositionally biased region" description="Basic and acidic residues" evidence="4">
    <location>
        <begin position="337"/>
        <end position="356"/>
    </location>
</feature>
<evidence type="ECO:0000259" key="5">
    <source>
        <dbReference type="PROSITE" id="PS50127"/>
    </source>
</evidence>
<dbReference type="PANTHER" id="PTHR24068">
    <property type="entry name" value="UBIQUITIN-CONJUGATING ENZYME E2"/>
    <property type="match status" value="1"/>
</dbReference>
<feature type="compositionally biased region" description="Basic residues" evidence="4">
    <location>
        <begin position="357"/>
        <end position="370"/>
    </location>
</feature>
<dbReference type="Gene3D" id="3.10.110.10">
    <property type="entry name" value="Ubiquitin Conjugating Enzyme"/>
    <property type="match status" value="1"/>
</dbReference>
<keyword evidence="2" id="KW-0833">Ubl conjugation pathway</keyword>
<evidence type="ECO:0000256" key="4">
    <source>
        <dbReference type="SAM" id="MobiDB-lite"/>
    </source>
</evidence>
<proteinExistence type="predicted"/>
<protein>
    <submittedName>
        <fullName evidence="6">Ubiquitin-conjugating enzyme/RWD-like protein</fullName>
    </submittedName>
</protein>
<dbReference type="PROSITE" id="PS00183">
    <property type="entry name" value="UBC_1"/>
    <property type="match status" value="1"/>
</dbReference>